<evidence type="ECO:0000256" key="1">
    <source>
        <dbReference type="PROSITE-ProRule" id="PRU00325"/>
    </source>
</evidence>
<protein>
    <recommendedName>
        <fullName evidence="6">EF-hand domain-containing protein</fullName>
    </recommendedName>
</protein>
<dbReference type="EMBL" id="CAJNDS010002701">
    <property type="protein sequence ID" value="CAE7567839.1"/>
    <property type="molecule type" value="Genomic_DNA"/>
</dbReference>
<dbReference type="GO" id="GO:0008270">
    <property type="term" value="F:zinc ion binding"/>
    <property type="evidence" value="ECO:0007669"/>
    <property type="project" value="UniProtKB-KW"/>
</dbReference>
<evidence type="ECO:0000313" key="4">
    <source>
        <dbReference type="EMBL" id="CAE7567839.1"/>
    </source>
</evidence>
<dbReference type="SUPFAM" id="SSF47473">
    <property type="entry name" value="EF-hand"/>
    <property type="match status" value="1"/>
</dbReference>
<proteinExistence type="predicted"/>
<reference evidence="4" key="1">
    <citation type="submission" date="2021-02" db="EMBL/GenBank/DDBJ databases">
        <authorList>
            <person name="Dougan E. K."/>
            <person name="Rhodes N."/>
            <person name="Thang M."/>
            <person name="Chan C."/>
        </authorList>
    </citation>
    <scope>NUCLEOTIDE SEQUENCE</scope>
</reference>
<evidence type="ECO:0000259" key="2">
    <source>
        <dbReference type="PROSITE" id="PS50222"/>
    </source>
</evidence>
<evidence type="ECO:0000313" key="5">
    <source>
        <dbReference type="Proteomes" id="UP000604046"/>
    </source>
</evidence>
<feature type="domain" description="SWIM-type" evidence="3">
    <location>
        <begin position="123"/>
        <end position="169"/>
    </location>
</feature>
<keyword evidence="1" id="KW-0479">Metal-binding</keyword>
<feature type="domain" description="EF-hand" evidence="2">
    <location>
        <begin position="33"/>
        <end position="68"/>
    </location>
</feature>
<evidence type="ECO:0008006" key="6">
    <source>
        <dbReference type="Google" id="ProtNLM"/>
    </source>
</evidence>
<keyword evidence="5" id="KW-1185">Reference proteome</keyword>
<accession>A0A812UJU4</accession>
<keyword evidence="1" id="KW-0862">Zinc</keyword>
<dbReference type="PROSITE" id="PS50222">
    <property type="entry name" value="EF_HAND_2"/>
    <property type="match status" value="1"/>
</dbReference>
<evidence type="ECO:0000259" key="3">
    <source>
        <dbReference type="PROSITE" id="PS50966"/>
    </source>
</evidence>
<dbReference type="PROSITE" id="PS50966">
    <property type="entry name" value="ZF_SWIM"/>
    <property type="match status" value="1"/>
</dbReference>
<sequence length="316" mass="35232">MPQELQHFLLHARKRGDRHYRIGQVSFSNGQYPEFQNLWQLFQYHDREESGHLDKEEFLQALESCHRLLKSDLPMEAQEAWSQAGGPCTGFVNFSQFAHLAETLGLALPVGLELDGATRPCRFRVRLKNNGDFGQEEYTCSCPCFQAERAGGGVLCQCGHKLSMHRSDFAEDTYANIDSHLRAPSPQRGIWMPGEEGLVAVTDQDLLRKLQDLMNDSHKSHDNWTRDRGCRLHGVNGCSWACAAKNRNPGSAGEGSRLFGPPGPWRVGLCLAFVNELPLPSAVKLAVDLHAARHGASEAFCRQVPSGFTLQAAYRS</sequence>
<dbReference type="GO" id="GO:0005509">
    <property type="term" value="F:calcium ion binding"/>
    <property type="evidence" value="ECO:0007669"/>
    <property type="project" value="InterPro"/>
</dbReference>
<comment type="caution">
    <text evidence="4">The sequence shown here is derived from an EMBL/GenBank/DDBJ whole genome shotgun (WGS) entry which is preliminary data.</text>
</comment>
<dbReference type="OrthoDB" id="416496at2759"/>
<dbReference type="Proteomes" id="UP000604046">
    <property type="component" value="Unassembled WGS sequence"/>
</dbReference>
<dbReference type="InterPro" id="IPR011992">
    <property type="entry name" value="EF-hand-dom_pair"/>
</dbReference>
<dbReference type="AlphaFoldDB" id="A0A812UJU4"/>
<dbReference type="Gene3D" id="1.10.238.10">
    <property type="entry name" value="EF-hand"/>
    <property type="match status" value="1"/>
</dbReference>
<dbReference type="InterPro" id="IPR007527">
    <property type="entry name" value="Znf_SWIM"/>
</dbReference>
<keyword evidence="1" id="KW-0863">Zinc-finger</keyword>
<gene>
    <name evidence="4" type="ORF">SNAT2548_LOCUS32227</name>
</gene>
<organism evidence="4 5">
    <name type="scientific">Symbiodinium natans</name>
    <dbReference type="NCBI Taxonomy" id="878477"/>
    <lineage>
        <taxon>Eukaryota</taxon>
        <taxon>Sar</taxon>
        <taxon>Alveolata</taxon>
        <taxon>Dinophyceae</taxon>
        <taxon>Suessiales</taxon>
        <taxon>Symbiodiniaceae</taxon>
        <taxon>Symbiodinium</taxon>
    </lineage>
</organism>
<name>A0A812UJU4_9DINO</name>
<dbReference type="InterPro" id="IPR002048">
    <property type="entry name" value="EF_hand_dom"/>
</dbReference>